<keyword evidence="2" id="KW-1185">Reference proteome</keyword>
<name>A0AAJ2JXT4_9BACL</name>
<dbReference type="EMBL" id="JAVYAA010000002">
    <property type="protein sequence ID" value="MDT8976389.1"/>
    <property type="molecule type" value="Genomic_DNA"/>
</dbReference>
<dbReference type="AlphaFoldDB" id="A0AAJ2JXT4"/>
<dbReference type="RefSeq" id="WP_072732257.1">
    <property type="nucleotide sequence ID" value="NZ_JAVYAA010000002.1"/>
</dbReference>
<evidence type="ECO:0000313" key="1">
    <source>
        <dbReference type="EMBL" id="MDT8976389.1"/>
    </source>
</evidence>
<reference evidence="2" key="1">
    <citation type="submission" date="2023-09" db="EMBL/GenBank/DDBJ databases">
        <title>Paenibacillus sp. chi10 Genome sequencing and assembly.</title>
        <authorList>
            <person name="Kim I."/>
        </authorList>
    </citation>
    <scope>NUCLEOTIDE SEQUENCE [LARGE SCALE GENOMIC DNA]</scope>
    <source>
        <strain evidence="2">chi10</strain>
    </source>
</reference>
<sequence length="108" mass="12161">MKLQTVVIFSQEISEKITEYNSYLVEKFGLKPIQASSESVSEAARELKLKHGLDKVYPVIYNVDQMFLVKRTFDKVSGKLSVSHMWSINFVTSNTGITVTVLNIGNDS</sequence>
<comment type="caution">
    <text evidence="1">The sequence shown here is derived from an EMBL/GenBank/DDBJ whole genome shotgun (WGS) entry which is preliminary data.</text>
</comment>
<accession>A0AAJ2JXT4</accession>
<evidence type="ECO:0000313" key="2">
    <source>
        <dbReference type="Proteomes" id="UP001250538"/>
    </source>
</evidence>
<gene>
    <name evidence="1" type="ORF">RQP50_09040</name>
</gene>
<dbReference type="Proteomes" id="UP001250538">
    <property type="component" value="Unassembled WGS sequence"/>
</dbReference>
<proteinExistence type="predicted"/>
<organism evidence="1 2">
    <name type="scientific">Paenibacillus suaedae</name>
    <dbReference type="NCBI Taxonomy" id="3077233"/>
    <lineage>
        <taxon>Bacteria</taxon>
        <taxon>Bacillati</taxon>
        <taxon>Bacillota</taxon>
        <taxon>Bacilli</taxon>
        <taxon>Bacillales</taxon>
        <taxon>Paenibacillaceae</taxon>
        <taxon>Paenibacillus</taxon>
    </lineage>
</organism>
<protein>
    <submittedName>
        <fullName evidence="1">Uncharacterized protein</fullName>
    </submittedName>
</protein>